<keyword evidence="1" id="KW-0472">Membrane</keyword>
<evidence type="ECO:0008006" key="4">
    <source>
        <dbReference type="Google" id="ProtNLM"/>
    </source>
</evidence>
<dbReference type="EMBL" id="JBHSWW010000132">
    <property type="protein sequence ID" value="MFC6753711.1"/>
    <property type="molecule type" value="Genomic_DNA"/>
</dbReference>
<feature type="transmembrane region" description="Helical" evidence="1">
    <location>
        <begin position="86"/>
        <end position="106"/>
    </location>
</feature>
<protein>
    <recommendedName>
        <fullName evidence="4">Histidine kinase</fullName>
    </recommendedName>
</protein>
<keyword evidence="3" id="KW-1185">Reference proteome</keyword>
<accession>A0ABD5SC25</accession>
<dbReference type="AlphaFoldDB" id="A0ABD5SC25"/>
<name>A0ABD5SC25_9EURY</name>
<dbReference type="RefSeq" id="WP_379781565.1">
    <property type="nucleotide sequence ID" value="NZ_JBHSWW010000132.1"/>
</dbReference>
<evidence type="ECO:0000313" key="3">
    <source>
        <dbReference type="Proteomes" id="UP001596442"/>
    </source>
</evidence>
<gene>
    <name evidence="2" type="ORF">ACFQEU_09595</name>
</gene>
<comment type="caution">
    <text evidence="2">The sequence shown here is derived from an EMBL/GenBank/DDBJ whole genome shotgun (WGS) entry which is preliminary data.</text>
</comment>
<reference evidence="2 3" key="1">
    <citation type="journal article" date="2019" name="Int. J. Syst. Evol. Microbiol.">
        <title>The Global Catalogue of Microorganisms (GCM) 10K type strain sequencing project: providing services to taxonomists for standard genome sequencing and annotation.</title>
        <authorList>
            <consortium name="The Broad Institute Genomics Platform"/>
            <consortium name="The Broad Institute Genome Sequencing Center for Infectious Disease"/>
            <person name="Wu L."/>
            <person name="Ma J."/>
        </authorList>
    </citation>
    <scope>NUCLEOTIDE SEQUENCE [LARGE SCALE GENOMIC DNA]</scope>
    <source>
        <strain evidence="2 3">CGMCC 1.3239</strain>
    </source>
</reference>
<sequence>MSLIGSLIAFVVGLLVGGLAIFIAASVVTDTRDYSHAVFTALFGAIVWGLSELLLSWIPLVGEFIPLVAWIWIIRRRYGSSWVHAAIIGFIAWGAAILVLAVLPLAGVTDAVGVPFTSASITLM</sequence>
<feature type="transmembrane region" description="Helical" evidence="1">
    <location>
        <begin position="57"/>
        <end position="74"/>
    </location>
</feature>
<evidence type="ECO:0000313" key="2">
    <source>
        <dbReference type="EMBL" id="MFC6753711.1"/>
    </source>
</evidence>
<organism evidence="2 3">
    <name type="scientific">Halorubrum tibetense</name>
    <dbReference type="NCBI Taxonomy" id="175631"/>
    <lineage>
        <taxon>Archaea</taxon>
        <taxon>Methanobacteriati</taxon>
        <taxon>Methanobacteriota</taxon>
        <taxon>Stenosarchaea group</taxon>
        <taxon>Halobacteria</taxon>
        <taxon>Halobacteriales</taxon>
        <taxon>Haloferacaceae</taxon>
        <taxon>Halorubrum</taxon>
    </lineage>
</organism>
<feature type="transmembrane region" description="Helical" evidence="1">
    <location>
        <begin position="6"/>
        <end position="27"/>
    </location>
</feature>
<proteinExistence type="predicted"/>
<evidence type="ECO:0000256" key="1">
    <source>
        <dbReference type="SAM" id="Phobius"/>
    </source>
</evidence>
<keyword evidence="1" id="KW-0812">Transmembrane</keyword>
<keyword evidence="1" id="KW-1133">Transmembrane helix</keyword>
<dbReference type="Proteomes" id="UP001596442">
    <property type="component" value="Unassembled WGS sequence"/>
</dbReference>